<organism evidence="1 2">
    <name type="scientific">Gluconobacter thailandicus</name>
    <dbReference type="NCBI Taxonomy" id="257438"/>
    <lineage>
        <taxon>Bacteria</taxon>
        <taxon>Pseudomonadati</taxon>
        <taxon>Pseudomonadota</taxon>
        <taxon>Alphaproteobacteria</taxon>
        <taxon>Acetobacterales</taxon>
        <taxon>Acetobacteraceae</taxon>
        <taxon>Gluconobacter</taxon>
    </lineage>
</organism>
<dbReference type="EMBL" id="CP043043">
    <property type="protein sequence ID" value="QEH97261.1"/>
    <property type="molecule type" value="Genomic_DNA"/>
</dbReference>
<name>A0AAP9JIX4_GLUTH</name>
<dbReference type="RefSeq" id="WP_148620918.1">
    <property type="nucleotide sequence ID" value="NZ_CP043043.1"/>
</dbReference>
<evidence type="ECO:0000313" key="2">
    <source>
        <dbReference type="Proteomes" id="UP000323560"/>
    </source>
</evidence>
<proteinExistence type="predicted"/>
<accession>A0AAP9JIX4</accession>
<dbReference type="AlphaFoldDB" id="A0AAP9JIX4"/>
<reference evidence="1 2" key="1">
    <citation type="submission" date="2019-08" db="EMBL/GenBank/DDBJ databases">
        <title>Gluconobacter frateurii HD924 genome.</title>
        <authorList>
            <person name="Liu Y."/>
            <person name="Zhang P."/>
        </authorList>
    </citation>
    <scope>NUCLEOTIDE SEQUENCE [LARGE SCALE GENOMIC DNA]</scope>
    <source>
        <strain evidence="1 2">HD924</strain>
    </source>
</reference>
<dbReference type="InterPro" id="IPR038765">
    <property type="entry name" value="Papain-like_cys_pep_sf"/>
</dbReference>
<gene>
    <name evidence="1" type="ORF">FXF46_14150</name>
</gene>
<sequence>MAFKLGKGTVKRDTRTYKIGRVLATRLPDVPASKDWSAGVPYQMWGNDRFGCCAFASYAALTATWTKAAQGLVLLTTSTVLSAYAEVTGFDPKTGDNDNGTILLDQLNHWRREGLPRPGQPGRDYLTAFGSIAPTDVQGIKRSICYLGGVLAGVQVPRGFMSLGLGETWDLSKLSGADLAPEGGHAIALTGYTAAGVFFNTWGMRTFMPWATFTQIADEAYGLLSRQNWLGIQGFSPNGEEFDSLLAEVRAA</sequence>
<protein>
    <submittedName>
        <fullName evidence="1">Uncharacterized protein</fullName>
    </submittedName>
</protein>
<dbReference type="KEGG" id="gti:FXF46_14150"/>
<dbReference type="Proteomes" id="UP000323560">
    <property type="component" value="Chromosome"/>
</dbReference>
<evidence type="ECO:0000313" key="1">
    <source>
        <dbReference type="EMBL" id="QEH97261.1"/>
    </source>
</evidence>
<dbReference type="SUPFAM" id="SSF54001">
    <property type="entry name" value="Cysteine proteinases"/>
    <property type="match status" value="1"/>
</dbReference>